<organism evidence="2 3">
    <name type="scientific">Gossypium klotzschianum</name>
    <dbReference type="NCBI Taxonomy" id="34286"/>
    <lineage>
        <taxon>Eukaryota</taxon>
        <taxon>Viridiplantae</taxon>
        <taxon>Streptophyta</taxon>
        <taxon>Embryophyta</taxon>
        <taxon>Tracheophyta</taxon>
        <taxon>Spermatophyta</taxon>
        <taxon>Magnoliopsida</taxon>
        <taxon>eudicotyledons</taxon>
        <taxon>Gunneridae</taxon>
        <taxon>Pentapetalae</taxon>
        <taxon>rosids</taxon>
        <taxon>malvids</taxon>
        <taxon>Malvales</taxon>
        <taxon>Malvaceae</taxon>
        <taxon>Malvoideae</taxon>
        <taxon>Gossypium</taxon>
    </lineage>
</organism>
<feature type="non-terminal residue" evidence="2">
    <location>
        <position position="241"/>
    </location>
</feature>
<protein>
    <recommendedName>
        <fullName evidence="1">Aminotransferase-like plant mobile domain-containing protein</fullName>
    </recommendedName>
</protein>
<dbReference type="Pfam" id="PF10536">
    <property type="entry name" value="PMD"/>
    <property type="match status" value="1"/>
</dbReference>
<keyword evidence="3" id="KW-1185">Reference proteome</keyword>
<dbReference type="PANTHER" id="PTHR46033">
    <property type="entry name" value="PROTEIN MAIN-LIKE 2"/>
    <property type="match status" value="1"/>
</dbReference>
<reference evidence="2 3" key="1">
    <citation type="journal article" date="2019" name="Genome Biol. Evol.">
        <title>Insights into the evolution of the New World diploid cottons (Gossypium, subgenus Houzingenia) based on genome sequencing.</title>
        <authorList>
            <person name="Grover C.E."/>
            <person name="Arick M.A. 2nd"/>
            <person name="Thrash A."/>
            <person name="Conover J.L."/>
            <person name="Sanders W.S."/>
            <person name="Peterson D.G."/>
            <person name="Frelichowski J.E."/>
            <person name="Scheffler J.A."/>
            <person name="Scheffler B.E."/>
            <person name="Wendel J.F."/>
        </authorList>
    </citation>
    <scope>NUCLEOTIDE SEQUENCE [LARGE SCALE GENOMIC DNA]</scope>
    <source>
        <strain evidence="2">57</strain>
        <tissue evidence="2">Leaf</tissue>
    </source>
</reference>
<dbReference type="PANTHER" id="PTHR46033:SF8">
    <property type="entry name" value="PROTEIN MAINTENANCE OF MERISTEMS-LIKE"/>
    <property type="match status" value="1"/>
</dbReference>
<dbReference type="Proteomes" id="UP000593573">
    <property type="component" value="Unassembled WGS sequence"/>
</dbReference>
<evidence type="ECO:0000313" key="3">
    <source>
        <dbReference type="Proteomes" id="UP000593573"/>
    </source>
</evidence>
<dbReference type="GO" id="GO:0010073">
    <property type="term" value="P:meristem maintenance"/>
    <property type="evidence" value="ECO:0007669"/>
    <property type="project" value="InterPro"/>
</dbReference>
<gene>
    <name evidence="2" type="ORF">Goklo_012782</name>
</gene>
<feature type="domain" description="Aminotransferase-like plant mobile" evidence="1">
    <location>
        <begin position="94"/>
        <end position="198"/>
    </location>
</feature>
<dbReference type="EMBL" id="JABFAB010000009">
    <property type="protein sequence ID" value="MBA0660826.1"/>
    <property type="molecule type" value="Genomic_DNA"/>
</dbReference>
<dbReference type="AlphaFoldDB" id="A0A7J8VDE4"/>
<dbReference type="OrthoDB" id="994755at2759"/>
<comment type="caution">
    <text evidence="2">The sequence shown here is derived from an EMBL/GenBank/DDBJ whole genome shotgun (WGS) entry which is preliminary data.</text>
</comment>
<evidence type="ECO:0000313" key="2">
    <source>
        <dbReference type="EMBL" id="MBA0660826.1"/>
    </source>
</evidence>
<sequence>PPSPLIEPYLREVDIWHVVLVGRGSKLDLKLISALLGLPVDRSVVTGFVQFVDWGAVCLDLLGTVPETIYRGLIEMAWIRLKSKENDTFGRKNHPSKFEWTPYEDLIIQTVIPDELFVNPNTWHVKVPLVVYATIEMHKTDRVLRKFGFRQSILVAHQKLNDLHRIDLRHPDENWSVFHFQHINMWNNRYDFLPTCKPIIIPKLACNPEYMPGFRIHGKPYLYHEEARRRHPIGVGHDGPL</sequence>
<proteinExistence type="predicted"/>
<dbReference type="InterPro" id="IPR019557">
    <property type="entry name" value="AminoTfrase-like_pln_mobile"/>
</dbReference>
<accession>A0A7J8VDE4</accession>
<name>A0A7J8VDE4_9ROSI</name>
<dbReference type="InterPro" id="IPR044824">
    <property type="entry name" value="MAIN-like"/>
</dbReference>
<evidence type="ECO:0000259" key="1">
    <source>
        <dbReference type="Pfam" id="PF10536"/>
    </source>
</evidence>